<keyword evidence="3" id="KW-1185">Reference proteome</keyword>
<dbReference type="OrthoDB" id="9814826at2"/>
<dbReference type="SUPFAM" id="SSF63380">
    <property type="entry name" value="Riboflavin synthase domain-like"/>
    <property type="match status" value="1"/>
</dbReference>
<dbReference type="InterPro" id="IPR013113">
    <property type="entry name" value="SIP_FAD-bd"/>
</dbReference>
<proteinExistence type="predicted"/>
<dbReference type="Gene3D" id="3.40.50.80">
    <property type="entry name" value="Nucleotide-binding domain of ferredoxin-NADP reductase (FNR) module"/>
    <property type="match status" value="1"/>
</dbReference>
<dbReference type="AlphaFoldDB" id="A0A5F0DBT3"/>
<reference evidence="2 3" key="1">
    <citation type="submission" date="2019-03" db="EMBL/GenBank/DDBJ databases">
        <title>Genomics of glacier-inhabiting Cryobacterium strains.</title>
        <authorList>
            <person name="Liu Q."/>
            <person name="Xin Y.-H."/>
        </authorList>
    </citation>
    <scope>NUCLEOTIDE SEQUENCE [LARGE SCALE GENOMIC DNA]</scope>
    <source>
        <strain evidence="2 3">Hh15</strain>
    </source>
</reference>
<dbReference type="Proteomes" id="UP000297654">
    <property type="component" value="Unassembled WGS sequence"/>
</dbReference>
<evidence type="ECO:0000313" key="2">
    <source>
        <dbReference type="EMBL" id="TFB93932.1"/>
    </source>
</evidence>
<dbReference type="Pfam" id="PF08021">
    <property type="entry name" value="FAD_binding_9"/>
    <property type="match status" value="2"/>
</dbReference>
<dbReference type="InterPro" id="IPR007037">
    <property type="entry name" value="SIP_rossman_dom"/>
</dbReference>
<protein>
    <submittedName>
        <fullName evidence="2">Siderophore-interacting protein</fullName>
    </submittedName>
</protein>
<evidence type="ECO:0000313" key="3">
    <source>
        <dbReference type="Proteomes" id="UP000297654"/>
    </source>
</evidence>
<dbReference type="Pfam" id="PF04954">
    <property type="entry name" value="SIP"/>
    <property type="match status" value="1"/>
</dbReference>
<feature type="domain" description="FAD-binding FR-type" evidence="1">
    <location>
        <begin position="21"/>
        <end position="129"/>
    </location>
</feature>
<dbReference type="InterPro" id="IPR017927">
    <property type="entry name" value="FAD-bd_FR_type"/>
</dbReference>
<dbReference type="Gene3D" id="2.40.30.10">
    <property type="entry name" value="Translation factors"/>
    <property type="match status" value="1"/>
</dbReference>
<comment type="caution">
    <text evidence="2">The sequence shown here is derived from an EMBL/GenBank/DDBJ whole genome shotgun (WGS) entry which is preliminary data.</text>
</comment>
<evidence type="ECO:0000259" key="1">
    <source>
        <dbReference type="PROSITE" id="PS51384"/>
    </source>
</evidence>
<dbReference type="PROSITE" id="PS51384">
    <property type="entry name" value="FAD_FR"/>
    <property type="match status" value="1"/>
</dbReference>
<dbReference type="InterPro" id="IPR039374">
    <property type="entry name" value="SIP_fam"/>
</dbReference>
<dbReference type="CDD" id="cd06193">
    <property type="entry name" value="siderophore_interacting"/>
    <property type="match status" value="1"/>
</dbReference>
<dbReference type="RefSeq" id="WP_092109890.1">
    <property type="nucleotide sequence ID" value="NZ_FOCN01000007.1"/>
</dbReference>
<dbReference type="PANTHER" id="PTHR30157">
    <property type="entry name" value="FERRIC REDUCTASE, NADPH-DEPENDENT"/>
    <property type="match status" value="1"/>
</dbReference>
<organism evidence="2 3">
    <name type="scientific">Cryobacterium luteum</name>
    <dbReference type="NCBI Taxonomy" id="1424661"/>
    <lineage>
        <taxon>Bacteria</taxon>
        <taxon>Bacillati</taxon>
        <taxon>Actinomycetota</taxon>
        <taxon>Actinomycetes</taxon>
        <taxon>Micrococcales</taxon>
        <taxon>Microbacteriaceae</taxon>
        <taxon>Cryobacterium</taxon>
    </lineage>
</organism>
<accession>A0A5F0DBT3</accession>
<dbReference type="InterPro" id="IPR017938">
    <property type="entry name" value="Riboflavin_synthase-like_b-brl"/>
</dbReference>
<dbReference type="PANTHER" id="PTHR30157:SF0">
    <property type="entry name" value="NADPH-DEPENDENT FERRIC-CHELATE REDUCTASE"/>
    <property type="match status" value="1"/>
</dbReference>
<sequence length="264" mass="28263">MSKADMFLTDFPVRLLVRHPLVRRSLTVHAVRDLSPTLRRVTLTGTDLDGFTADGPDDHIKVFFAVGEDTAARDFTPRAFRAGRAGVPAALDLDFALHGTDAPATGWASRARVGDGLQIGGPRRSKLLPEGIRSAVLIADATALPATARWLEALPAKVAVTVLIVGNDPALAEYLAEGERPGTQIQAVDANSHADALIELLNDLVIDDGTLVWAAGEAGSLIPLRRHLRQHLGLGRDQAQVSGYWKLGVDNLDHHAPLDPTDPD</sequence>
<dbReference type="InterPro" id="IPR039261">
    <property type="entry name" value="FNR_nucleotide-bd"/>
</dbReference>
<gene>
    <name evidence="2" type="ORF">E3O10_02770</name>
</gene>
<name>A0A5F0DBT3_9MICO</name>
<dbReference type="GO" id="GO:0016491">
    <property type="term" value="F:oxidoreductase activity"/>
    <property type="evidence" value="ECO:0007669"/>
    <property type="project" value="InterPro"/>
</dbReference>
<dbReference type="EMBL" id="SOFF01000010">
    <property type="protein sequence ID" value="TFB93932.1"/>
    <property type="molecule type" value="Genomic_DNA"/>
</dbReference>